<reference evidence="1" key="1">
    <citation type="submission" date="2007-10" db="EMBL/GenBank/DDBJ databases">
        <title>An active antisense promoter in mouse L1 retrotransposons has implications for fusion gene expression and epigenetic control.</title>
        <authorList>
            <person name="Li J."/>
            <person name="Symer D.E."/>
        </authorList>
    </citation>
    <scope>NUCLEOTIDE SEQUENCE</scope>
    <source>
        <strain evidence="1">DBA/2J</strain>
        <tissue evidence="1">Testis</tissue>
    </source>
</reference>
<accession>C6EQJ1</accession>
<dbReference type="EMBL" id="EU234031">
    <property type="protein sequence ID" value="ACD47053.1"/>
    <property type="molecule type" value="mRNA"/>
</dbReference>
<dbReference type="AlphaFoldDB" id="C6EQJ1"/>
<organism evidence="1">
    <name type="scientific">Mus musculus</name>
    <name type="common">Mouse</name>
    <dbReference type="NCBI Taxonomy" id="10090"/>
    <lineage>
        <taxon>Eukaryota</taxon>
        <taxon>Metazoa</taxon>
        <taxon>Chordata</taxon>
        <taxon>Craniata</taxon>
        <taxon>Vertebrata</taxon>
        <taxon>Euteleostomi</taxon>
        <taxon>Mammalia</taxon>
        <taxon>Eutheria</taxon>
        <taxon>Euarchontoglires</taxon>
        <taxon>Glires</taxon>
        <taxon>Rodentia</taxon>
        <taxon>Myomorpha</taxon>
        <taxon>Muroidea</taxon>
        <taxon>Muridae</taxon>
        <taxon>Murinae</taxon>
        <taxon>Mus</taxon>
        <taxon>Mus</taxon>
    </lineage>
</organism>
<evidence type="ECO:0000313" key="1">
    <source>
        <dbReference type="EMBL" id="ACD47053.1"/>
    </source>
</evidence>
<sequence>MSSTIIMGYAFKSGSSFSGVLGCPGLDQVGVLRSDDGKCPDVWSPKGVCLRSCLLETLGVSANSVPKVTRCWRRPKVLVTQGGVF</sequence>
<proteinExistence type="evidence at transcript level"/>
<protein>
    <submittedName>
        <fullName evidence="1">ASL1/AK133349 fusion protein</fullName>
    </submittedName>
</protein>
<name>C6EQJ1_MOUSE</name>